<dbReference type="STRING" id="218821.SAMN05421837_115119"/>
<sequence>MPGLPMLAPETKENRVTTLVIGARGSVGRHVLDQLSGAGEPVRASVRNPASAALPAGVPVVAADLAAPETLPAALAGVRQVFLYATASGTAAFAEAARTAGVEHVVLLSSGSVLLPSARGNAVAEHHRDVERILETSGLRWTPIRPLVLANNALGWASSIRDAGVVRLPHPEAATAPIHERDIAAVAVAALRDPGREGVSDLLTGGALISQRRQVDVLAEATGQPIRVEELTPAQAQEHFERFGPPEIAKSIVEFIAAAARGESPKTDTAQRVLGREPLTFAQWAAEHAGEFA</sequence>
<feature type="domain" description="NAD(P)-binding" evidence="1">
    <location>
        <begin position="22"/>
        <end position="194"/>
    </location>
</feature>
<gene>
    <name evidence="2" type="ORF">SAMN05421837_115119</name>
</gene>
<dbReference type="SUPFAM" id="SSF51735">
    <property type="entry name" value="NAD(P)-binding Rossmann-fold domains"/>
    <property type="match status" value="1"/>
</dbReference>
<protein>
    <submittedName>
        <fullName evidence="2">Uncharacterized conserved protein YbjT, contains NAD(P)-binding and DUF2867 domains</fullName>
    </submittedName>
</protein>
<dbReference type="Pfam" id="PF13460">
    <property type="entry name" value="NAD_binding_10"/>
    <property type="match status" value="1"/>
</dbReference>
<evidence type="ECO:0000313" key="2">
    <source>
        <dbReference type="EMBL" id="SEF37768.1"/>
    </source>
</evidence>
<evidence type="ECO:0000313" key="3">
    <source>
        <dbReference type="Proteomes" id="UP000198878"/>
    </source>
</evidence>
<proteinExistence type="predicted"/>
<dbReference type="PANTHER" id="PTHR43162">
    <property type="match status" value="1"/>
</dbReference>
<evidence type="ECO:0000259" key="1">
    <source>
        <dbReference type="Pfam" id="PF13460"/>
    </source>
</evidence>
<keyword evidence="3" id="KW-1185">Reference proteome</keyword>
<reference evidence="3" key="1">
    <citation type="submission" date="2016-10" db="EMBL/GenBank/DDBJ databases">
        <authorList>
            <person name="Varghese N."/>
            <person name="Submissions S."/>
        </authorList>
    </citation>
    <scope>NUCLEOTIDE SEQUENCE [LARGE SCALE GENOMIC DNA]</scope>
    <source>
        <strain evidence="3">DSM 44654</strain>
    </source>
</reference>
<dbReference type="InterPro" id="IPR016040">
    <property type="entry name" value="NAD(P)-bd_dom"/>
</dbReference>
<dbReference type="InterPro" id="IPR036291">
    <property type="entry name" value="NAD(P)-bd_dom_sf"/>
</dbReference>
<accession>A0A1H5RJ79</accession>
<dbReference type="Proteomes" id="UP000198878">
    <property type="component" value="Unassembled WGS sequence"/>
</dbReference>
<dbReference type="AlphaFoldDB" id="A0A1H5RJ79"/>
<dbReference type="Gene3D" id="3.40.50.720">
    <property type="entry name" value="NAD(P)-binding Rossmann-like Domain"/>
    <property type="match status" value="1"/>
</dbReference>
<dbReference type="PANTHER" id="PTHR43162:SF1">
    <property type="entry name" value="PRESTALK A DIFFERENTIATION PROTEIN A"/>
    <property type="match status" value="1"/>
</dbReference>
<dbReference type="EMBL" id="FNUJ01000015">
    <property type="protein sequence ID" value="SEF37768.1"/>
    <property type="molecule type" value="Genomic_DNA"/>
</dbReference>
<name>A0A1H5RJ79_9PSEU</name>
<dbReference type="InterPro" id="IPR051604">
    <property type="entry name" value="Ergot_Alk_Oxidoreductase"/>
</dbReference>
<organism evidence="2 3">
    <name type="scientific">Amycolatopsis pretoriensis</name>
    <dbReference type="NCBI Taxonomy" id="218821"/>
    <lineage>
        <taxon>Bacteria</taxon>
        <taxon>Bacillati</taxon>
        <taxon>Actinomycetota</taxon>
        <taxon>Actinomycetes</taxon>
        <taxon>Pseudonocardiales</taxon>
        <taxon>Pseudonocardiaceae</taxon>
        <taxon>Amycolatopsis</taxon>
    </lineage>
</organism>